<gene>
    <name evidence="2" type="ORF">JCGZ_14879</name>
</gene>
<dbReference type="STRING" id="180498.A0A067K7R4"/>
<accession>A0A067K7R4</accession>
<dbReference type="AlphaFoldDB" id="A0A067K7R4"/>
<organism evidence="2 3">
    <name type="scientific">Jatropha curcas</name>
    <name type="common">Barbados nut</name>
    <dbReference type="NCBI Taxonomy" id="180498"/>
    <lineage>
        <taxon>Eukaryota</taxon>
        <taxon>Viridiplantae</taxon>
        <taxon>Streptophyta</taxon>
        <taxon>Embryophyta</taxon>
        <taxon>Tracheophyta</taxon>
        <taxon>Spermatophyta</taxon>
        <taxon>Magnoliopsida</taxon>
        <taxon>eudicotyledons</taxon>
        <taxon>Gunneridae</taxon>
        <taxon>Pentapetalae</taxon>
        <taxon>rosids</taxon>
        <taxon>fabids</taxon>
        <taxon>Malpighiales</taxon>
        <taxon>Euphorbiaceae</taxon>
        <taxon>Crotonoideae</taxon>
        <taxon>Jatropheae</taxon>
        <taxon>Jatropha</taxon>
    </lineage>
</organism>
<sequence length="67" mass="6967">MFNTSCESTEVEACRDDSAALLLKPLAIASILLAGAAGVAILSLESNAVSYIQMAASLLSQRLSRPL</sequence>
<keyword evidence="1" id="KW-0472">Membrane</keyword>
<dbReference type="EMBL" id="KK914587">
    <property type="protein sequence ID" value="KDP32251.1"/>
    <property type="molecule type" value="Genomic_DNA"/>
</dbReference>
<feature type="transmembrane region" description="Helical" evidence="1">
    <location>
        <begin position="26"/>
        <end position="44"/>
    </location>
</feature>
<evidence type="ECO:0000313" key="2">
    <source>
        <dbReference type="EMBL" id="KDP32251.1"/>
    </source>
</evidence>
<keyword evidence="1" id="KW-0812">Transmembrane</keyword>
<keyword evidence="3" id="KW-1185">Reference proteome</keyword>
<evidence type="ECO:0000313" key="3">
    <source>
        <dbReference type="Proteomes" id="UP000027138"/>
    </source>
</evidence>
<dbReference type="Proteomes" id="UP000027138">
    <property type="component" value="Unassembled WGS sequence"/>
</dbReference>
<keyword evidence="1" id="KW-1133">Transmembrane helix</keyword>
<protein>
    <submittedName>
        <fullName evidence="2">Uncharacterized protein</fullName>
    </submittedName>
</protein>
<name>A0A067K7R4_JATCU</name>
<evidence type="ECO:0000256" key="1">
    <source>
        <dbReference type="SAM" id="Phobius"/>
    </source>
</evidence>
<proteinExistence type="predicted"/>
<reference evidence="2 3" key="1">
    <citation type="journal article" date="2014" name="PLoS ONE">
        <title>Global Analysis of Gene Expression Profiles in Physic Nut (Jatropha curcas L.) Seedlings Exposed to Salt Stress.</title>
        <authorList>
            <person name="Zhang L."/>
            <person name="Zhang C."/>
            <person name="Wu P."/>
            <person name="Chen Y."/>
            <person name="Li M."/>
            <person name="Jiang H."/>
            <person name="Wu G."/>
        </authorList>
    </citation>
    <scope>NUCLEOTIDE SEQUENCE [LARGE SCALE GENOMIC DNA]</scope>
    <source>
        <strain evidence="3">cv. GZQX0401</strain>
        <tissue evidence="2">Young leaves</tissue>
    </source>
</reference>